<dbReference type="SUPFAM" id="SSF52540">
    <property type="entry name" value="P-loop containing nucleoside triphosphate hydrolases"/>
    <property type="match status" value="1"/>
</dbReference>
<sequence>MDPEPGQAEGPANREGHRYGDFSNYGGGPVHLGDTYLSGPPEGSDEHKRAVLSDTLDYAGANAKRKQLELTKIGTGSFGWVKDTALPRWFQSGTTPFWISGKPGSGKSTLMRYLIDSNSTQEQLDSSGGRWTILHFFYDYRAGTGTANQPQGMLRLFLLQLMQSVPSIATSLDHRDMRRRLADSTTDDFIEVLAAAIRSTGTRICAFIDGLDEYDGNLWDLCAQLETLRDRTGMKMCLASRPEPDLENAFRQFPTITMQDHNDASIDHYIQRKLLENSSKYPTIRETFSINVQRALRLKAQGVMLWAKLVVDEMLEAYDQNTTEEALFALLQTFPPELSLLYDRLLEQVPELFRGDAIAVLNLVANCFQGETELDDTLLSQTISFIYRTQTCTLFFGSQPTRNEIESHVKSSLGRMLDFVLSGSDKVIVKLIHETLATHLRRSQWHHSWLPKGAEHYFGPSTWAHLSLDVLNRAAKEEIFEASTLRSELDNSLKSQDMWWTQYHKVRDFDASLAAVSERLRSQKWSDLTQLLRYCLLYGVELLRTNHAVVEAKLELVRFVLLSVAMLLHLSICSRCYDAIYKTPLTKLRTRRLWKVGRLDLVIAAFHHLGSYLEHELDAAESQSNQIQDVFDLIVWHNGDLYSSFSHALLERFVKRGFRVDGRHLCLIQRVAGFDVYDSLVASAQHTPGDSWSGAHDKDCEYYGSSTTLIQHWCQVTFLGRHNQHGELLRLLVLAGEDVNGRCDPQGYPMETIFKTKRSFSMRYFDARTLALKFLSLIDYGAKPALSGRKDNALSRAIALRRKCIIYNYSLGLLHWGQRLTSYQFKYLEDIIKILKHFKKTGTWAVADLDRLRNKMQY</sequence>
<evidence type="ECO:0000259" key="3">
    <source>
        <dbReference type="Pfam" id="PF24883"/>
    </source>
</evidence>
<evidence type="ECO:0000313" key="4">
    <source>
        <dbReference type="EMBL" id="KAK5099118.1"/>
    </source>
</evidence>
<dbReference type="InterPro" id="IPR027417">
    <property type="entry name" value="P-loop_NTPase"/>
</dbReference>
<accession>A0ABR0KKM0</accession>
<protein>
    <recommendedName>
        <fullName evidence="3">Nephrocystin 3-like N-terminal domain-containing protein</fullName>
    </recommendedName>
</protein>
<keyword evidence="1" id="KW-0677">Repeat</keyword>
<dbReference type="Pfam" id="PF24883">
    <property type="entry name" value="NPHP3_N"/>
    <property type="match status" value="1"/>
</dbReference>
<dbReference type="EMBL" id="JAVRRG010000011">
    <property type="protein sequence ID" value="KAK5099118.1"/>
    <property type="molecule type" value="Genomic_DNA"/>
</dbReference>
<evidence type="ECO:0000313" key="5">
    <source>
        <dbReference type="Proteomes" id="UP001345013"/>
    </source>
</evidence>
<gene>
    <name evidence="4" type="ORF">LTR24_001519</name>
</gene>
<dbReference type="PANTHER" id="PTHR10039:SF5">
    <property type="entry name" value="NACHT DOMAIN-CONTAINING PROTEIN"/>
    <property type="match status" value="1"/>
</dbReference>
<dbReference type="InterPro" id="IPR056884">
    <property type="entry name" value="NPHP3-like_N"/>
</dbReference>
<dbReference type="PANTHER" id="PTHR10039">
    <property type="entry name" value="AMELOGENIN"/>
    <property type="match status" value="1"/>
</dbReference>
<proteinExistence type="predicted"/>
<evidence type="ECO:0000256" key="2">
    <source>
        <dbReference type="SAM" id="MobiDB-lite"/>
    </source>
</evidence>
<dbReference type="Gene3D" id="3.40.50.300">
    <property type="entry name" value="P-loop containing nucleotide triphosphate hydrolases"/>
    <property type="match status" value="1"/>
</dbReference>
<feature type="region of interest" description="Disordered" evidence="2">
    <location>
        <begin position="1"/>
        <end position="27"/>
    </location>
</feature>
<keyword evidence="5" id="KW-1185">Reference proteome</keyword>
<dbReference type="Proteomes" id="UP001345013">
    <property type="component" value="Unassembled WGS sequence"/>
</dbReference>
<reference evidence="4 5" key="1">
    <citation type="submission" date="2023-08" db="EMBL/GenBank/DDBJ databases">
        <title>Black Yeasts Isolated from many extreme environments.</title>
        <authorList>
            <person name="Coleine C."/>
            <person name="Stajich J.E."/>
            <person name="Selbmann L."/>
        </authorList>
    </citation>
    <scope>NUCLEOTIDE SEQUENCE [LARGE SCALE GENOMIC DNA]</scope>
    <source>
        <strain evidence="4 5">CCFEE 5885</strain>
    </source>
</reference>
<organism evidence="4 5">
    <name type="scientific">Lithohypha guttulata</name>
    <dbReference type="NCBI Taxonomy" id="1690604"/>
    <lineage>
        <taxon>Eukaryota</taxon>
        <taxon>Fungi</taxon>
        <taxon>Dikarya</taxon>
        <taxon>Ascomycota</taxon>
        <taxon>Pezizomycotina</taxon>
        <taxon>Eurotiomycetes</taxon>
        <taxon>Chaetothyriomycetidae</taxon>
        <taxon>Chaetothyriales</taxon>
        <taxon>Trichomeriaceae</taxon>
        <taxon>Lithohypha</taxon>
    </lineage>
</organism>
<feature type="domain" description="Nephrocystin 3-like N-terminal" evidence="3">
    <location>
        <begin position="83"/>
        <end position="241"/>
    </location>
</feature>
<name>A0ABR0KKM0_9EURO</name>
<comment type="caution">
    <text evidence="4">The sequence shown here is derived from an EMBL/GenBank/DDBJ whole genome shotgun (WGS) entry which is preliminary data.</text>
</comment>
<evidence type="ECO:0000256" key="1">
    <source>
        <dbReference type="ARBA" id="ARBA00022737"/>
    </source>
</evidence>